<dbReference type="AlphaFoldDB" id="A0A645CCH4"/>
<evidence type="ECO:0000256" key="6">
    <source>
        <dbReference type="ARBA" id="ARBA00022989"/>
    </source>
</evidence>
<dbReference type="CDD" id="cd06550">
    <property type="entry name" value="TM_ABC_iron-siderophores_like"/>
    <property type="match status" value="1"/>
</dbReference>
<proteinExistence type="inferred from homology"/>
<comment type="subcellular location">
    <subcellularLocation>
        <location evidence="1">Cell membrane</location>
        <topology evidence="1">Multi-pass membrane protein</topology>
    </subcellularLocation>
</comment>
<keyword evidence="5 8" id="KW-0812">Transmembrane</keyword>
<feature type="transmembrane region" description="Helical" evidence="8">
    <location>
        <begin position="75"/>
        <end position="105"/>
    </location>
</feature>
<sequence>MVSLLTYMAGDRLEDLVFWGMGSISGADWSEIALVAALVIFGSFVMMSHAKEINAMMMGDAHAMDLGVNVRNTRLILLFASSLVTAAAVCFAGVIGFVGLIIPHILRILVGPDNRSLLPLCMLGGGTYIIACDYVAHIITPNLGILPIGIITALIGAPYFIYLLRRKKSGVGW</sequence>
<comment type="similarity">
    <text evidence="2">Belongs to the binding-protein-dependent transport system permease family. FecCD subfamily.</text>
</comment>
<gene>
    <name evidence="9" type="primary">hmuU_37</name>
    <name evidence="9" type="ORF">SDC9_121609</name>
</gene>
<dbReference type="GO" id="GO:0022857">
    <property type="term" value="F:transmembrane transporter activity"/>
    <property type="evidence" value="ECO:0007669"/>
    <property type="project" value="InterPro"/>
</dbReference>
<dbReference type="PANTHER" id="PTHR30472">
    <property type="entry name" value="FERRIC ENTEROBACTIN TRANSPORT SYSTEM PERMEASE PROTEIN"/>
    <property type="match status" value="1"/>
</dbReference>
<keyword evidence="4" id="KW-1003">Cell membrane</keyword>
<feature type="transmembrane region" description="Helical" evidence="8">
    <location>
        <begin position="117"/>
        <end position="139"/>
    </location>
</feature>
<evidence type="ECO:0000256" key="7">
    <source>
        <dbReference type="ARBA" id="ARBA00023136"/>
    </source>
</evidence>
<dbReference type="InterPro" id="IPR000522">
    <property type="entry name" value="ABC_transptr_permease_BtuC"/>
</dbReference>
<reference evidence="9" key="1">
    <citation type="submission" date="2019-08" db="EMBL/GenBank/DDBJ databases">
        <authorList>
            <person name="Kucharzyk K."/>
            <person name="Murdoch R.W."/>
            <person name="Higgins S."/>
            <person name="Loffler F."/>
        </authorList>
    </citation>
    <scope>NUCLEOTIDE SEQUENCE</scope>
</reference>
<name>A0A645CCH4_9ZZZZ</name>
<feature type="transmembrane region" description="Helical" evidence="8">
    <location>
        <begin position="32"/>
        <end position="50"/>
    </location>
</feature>
<dbReference type="Pfam" id="PF01032">
    <property type="entry name" value="FecCD"/>
    <property type="match status" value="1"/>
</dbReference>
<dbReference type="GO" id="GO:0005886">
    <property type="term" value="C:plasma membrane"/>
    <property type="evidence" value="ECO:0007669"/>
    <property type="project" value="UniProtKB-SubCell"/>
</dbReference>
<protein>
    <submittedName>
        <fullName evidence="9">Hemin transport system permease protein HmuU</fullName>
    </submittedName>
</protein>
<evidence type="ECO:0000256" key="2">
    <source>
        <dbReference type="ARBA" id="ARBA00007935"/>
    </source>
</evidence>
<accession>A0A645CCH4</accession>
<feature type="transmembrane region" description="Helical" evidence="8">
    <location>
        <begin position="145"/>
        <end position="164"/>
    </location>
</feature>
<dbReference type="SUPFAM" id="SSF81345">
    <property type="entry name" value="ABC transporter involved in vitamin B12 uptake, BtuC"/>
    <property type="match status" value="1"/>
</dbReference>
<keyword evidence="7 8" id="KW-0472">Membrane</keyword>
<evidence type="ECO:0000256" key="8">
    <source>
        <dbReference type="SAM" id="Phobius"/>
    </source>
</evidence>
<keyword evidence="3" id="KW-0813">Transport</keyword>
<evidence type="ECO:0000256" key="4">
    <source>
        <dbReference type="ARBA" id="ARBA00022475"/>
    </source>
</evidence>
<dbReference type="PANTHER" id="PTHR30472:SF25">
    <property type="entry name" value="ABC TRANSPORTER PERMEASE PROTEIN MJ0876-RELATED"/>
    <property type="match status" value="1"/>
</dbReference>
<evidence type="ECO:0000256" key="1">
    <source>
        <dbReference type="ARBA" id="ARBA00004651"/>
    </source>
</evidence>
<dbReference type="EMBL" id="VSSQ01026087">
    <property type="protein sequence ID" value="MPM74621.1"/>
    <property type="molecule type" value="Genomic_DNA"/>
</dbReference>
<comment type="caution">
    <text evidence="9">The sequence shown here is derived from an EMBL/GenBank/DDBJ whole genome shotgun (WGS) entry which is preliminary data.</text>
</comment>
<keyword evidence="6 8" id="KW-1133">Transmembrane helix</keyword>
<evidence type="ECO:0000256" key="3">
    <source>
        <dbReference type="ARBA" id="ARBA00022448"/>
    </source>
</evidence>
<organism evidence="9">
    <name type="scientific">bioreactor metagenome</name>
    <dbReference type="NCBI Taxonomy" id="1076179"/>
    <lineage>
        <taxon>unclassified sequences</taxon>
        <taxon>metagenomes</taxon>
        <taxon>ecological metagenomes</taxon>
    </lineage>
</organism>
<evidence type="ECO:0000313" key="9">
    <source>
        <dbReference type="EMBL" id="MPM74621.1"/>
    </source>
</evidence>
<evidence type="ECO:0000256" key="5">
    <source>
        <dbReference type="ARBA" id="ARBA00022692"/>
    </source>
</evidence>
<dbReference type="InterPro" id="IPR037294">
    <property type="entry name" value="ABC_BtuC-like"/>
</dbReference>
<dbReference type="Gene3D" id="1.10.3470.10">
    <property type="entry name" value="ABC transporter involved in vitamin B12 uptake, BtuC"/>
    <property type="match status" value="1"/>
</dbReference>